<dbReference type="OrthoDB" id="5396840at2759"/>
<evidence type="ECO:0000313" key="2">
    <source>
        <dbReference type="Proteomes" id="UP000018144"/>
    </source>
</evidence>
<protein>
    <submittedName>
        <fullName evidence="1">Uncharacterized protein</fullName>
    </submittedName>
</protein>
<dbReference type="AlphaFoldDB" id="U4LF60"/>
<dbReference type="Pfam" id="PF11578">
    <property type="entry name" value="DUF3237"/>
    <property type="match status" value="1"/>
</dbReference>
<dbReference type="EMBL" id="HF935475">
    <property type="protein sequence ID" value="CCX30754.1"/>
    <property type="molecule type" value="Genomic_DNA"/>
</dbReference>
<organism evidence="1 2">
    <name type="scientific">Pyronema omphalodes (strain CBS 100304)</name>
    <name type="common">Pyronema confluens</name>
    <dbReference type="NCBI Taxonomy" id="1076935"/>
    <lineage>
        <taxon>Eukaryota</taxon>
        <taxon>Fungi</taxon>
        <taxon>Dikarya</taxon>
        <taxon>Ascomycota</taxon>
        <taxon>Pezizomycotina</taxon>
        <taxon>Pezizomycetes</taxon>
        <taxon>Pezizales</taxon>
        <taxon>Pyronemataceae</taxon>
        <taxon>Pyronema</taxon>
    </lineage>
</organism>
<sequence>MGQHYSKKAGSLSVPVPSIGEVPYLPGNQPMRLPTLAYVGYAQVNYTFSKTPAERSWNAALEKGYIEIYGPEIATAPAPKFIPNEGKIIYDSQYPCHKMEITSSVKTAKMMNDNIALQLNTMTAAVSNNGTVYFKSGGYIQYSIPVARFMTGGGKKGMRFGETDFFEPITVDTGDKKFRWLNSRIVLSQGRLLALKGQPYGIEYRLFTMVS</sequence>
<dbReference type="Proteomes" id="UP000018144">
    <property type="component" value="Unassembled WGS sequence"/>
</dbReference>
<name>U4LF60_PYROM</name>
<accession>U4LF60</accession>
<keyword evidence="2" id="KW-1185">Reference proteome</keyword>
<reference evidence="1 2" key="1">
    <citation type="journal article" date="2013" name="PLoS Genet.">
        <title>The genome and development-dependent transcriptomes of Pyronema confluens: a window into fungal evolution.</title>
        <authorList>
            <person name="Traeger S."/>
            <person name="Altegoer F."/>
            <person name="Freitag M."/>
            <person name="Gabaldon T."/>
            <person name="Kempken F."/>
            <person name="Kumar A."/>
            <person name="Marcet-Houben M."/>
            <person name="Poggeler S."/>
            <person name="Stajich J.E."/>
            <person name="Nowrousian M."/>
        </authorList>
    </citation>
    <scope>NUCLEOTIDE SEQUENCE [LARGE SCALE GENOMIC DNA]</scope>
    <source>
        <strain evidence="2">CBS 100304</strain>
        <tissue evidence="1">Vegetative mycelium</tissue>
    </source>
</reference>
<proteinExistence type="predicted"/>
<evidence type="ECO:0000313" key="1">
    <source>
        <dbReference type="EMBL" id="CCX30754.1"/>
    </source>
</evidence>
<gene>
    <name evidence="1" type="ORF">PCON_09157</name>
</gene>
<dbReference type="Gene3D" id="2.40.160.20">
    <property type="match status" value="1"/>
</dbReference>